<sequence length="423" mass="47161">MSARNRVSRRQFLKTSSVVAGLATAPLFIPSTAFGANERILTGHIGVGGMGNGNLGKFMDNAVAVCDVDSQRAEAAGKRVRDKKEKCDVYGDYRQVLDRKDIDAVVISTPDHWHAIPTIHACEAGKDVYCEKPLSLTINEGRKMVEAARANKRVVQTGSMQRSSKEFHRACELVRNGYIGKVHTVHVGLADANDPGKLPADSKPPENLNYDYWLGPAPVRPYNEKRVHYNFRFWWDYSGGQMTNWGAHHIDIAHWGLGKDDSGPLSVYAEEVKFHPEGYHEVPEACRITYDYGDGVKMIVGQGQKDIKMGTRFIGDKGEIYVNRGVFKPSSEEIGAIQLKDSDIQLYESNSHHKNFLNCIVTREKPICDVEIGHRTATACHLGNISCRLQRKLVWDPVTEKISGDNEAAEMTQRAHRAPYVLG</sequence>
<evidence type="ECO:0000259" key="2">
    <source>
        <dbReference type="Pfam" id="PF01408"/>
    </source>
</evidence>
<proteinExistence type="predicted"/>
<dbReference type="Gene3D" id="3.40.50.720">
    <property type="entry name" value="NAD(P)-binding Rossmann-like Domain"/>
    <property type="match status" value="1"/>
</dbReference>
<dbReference type="PANTHER" id="PTHR43818">
    <property type="entry name" value="BCDNA.GH03377"/>
    <property type="match status" value="1"/>
</dbReference>
<evidence type="ECO:0000256" key="1">
    <source>
        <dbReference type="SAM" id="SignalP"/>
    </source>
</evidence>
<evidence type="ECO:0000259" key="3">
    <source>
        <dbReference type="Pfam" id="PF19051"/>
    </source>
</evidence>
<dbReference type="SUPFAM" id="SSF55347">
    <property type="entry name" value="Glyceraldehyde-3-phosphate dehydrogenase-like, C-terminal domain"/>
    <property type="match status" value="1"/>
</dbReference>
<dbReference type="InterPro" id="IPR050463">
    <property type="entry name" value="Gfo/Idh/MocA_oxidrdct_glycsds"/>
</dbReference>
<gene>
    <name evidence="4" type="ORF">DTL42_17420</name>
</gene>
<dbReference type="PROSITE" id="PS51318">
    <property type="entry name" value="TAT"/>
    <property type="match status" value="1"/>
</dbReference>
<organism evidence="4 5">
    <name type="scientific">Bremerella cremea</name>
    <dbReference type="NCBI Taxonomy" id="1031537"/>
    <lineage>
        <taxon>Bacteria</taxon>
        <taxon>Pseudomonadati</taxon>
        <taxon>Planctomycetota</taxon>
        <taxon>Planctomycetia</taxon>
        <taxon>Pirellulales</taxon>
        <taxon>Pirellulaceae</taxon>
        <taxon>Bremerella</taxon>
    </lineage>
</organism>
<dbReference type="RefSeq" id="WP_114370305.1">
    <property type="nucleotide sequence ID" value="NZ_QPEX01000034.1"/>
</dbReference>
<feature type="signal peptide" evidence="1">
    <location>
        <begin position="1"/>
        <end position="35"/>
    </location>
</feature>
<dbReference type="EMBL" id="QPEX01000034">
    <property type="protein sequence ID" value="RCS44700.1"/>
    <property type="molecule type" value="Genomic_DNA"/>
</dbReference>
<keyword evidence="1" id="KW-0732">Signal</keyword>
<feature type="domain" description="Gfo/Idh/MocA-like oxidoreductase bacterial type C-terminal" evidence="3">
    <location>
        <begin position="203"/>
        <end position="421"/>
    </location>
</feature>
<accession>A0A368KQJ0</accession>
<dbReference type="Gene3D" id="3.30.360.10">
    <property type="entry name" value="Dihydrodipicolinate Reductase, domain 2"/>
    <property type="match status" value="1"/>
</dbReference>
<reference evidence="4 5" key="1">
    <citation type="submission" date="2018-07" db="EMBL/GenBank/DDBJ databases">
        <title>Comparative genomes isolates from brazilian mangrove.</title>
        <authorList>
            <person name="De Araujo J.E."/>
            <person name="Taketani R.G."/>
            <person name="Silva M.C.P."/>
            <person name="Lourenco M.V."/>
            <person name="Oliveira V.M."/>
            <person name="Andreote F.D."/>
        </authorList>
    </citation>
    <scope>NUCLEOTIDE SEQUENCE [LARGE SCALE GENOMIC DNA]</scope>
    <source>
        <strain evidence="4 5">HEX PRIS-MGV</strain>
    </source>
</reference>
<dbReference type="NCBIfam" id="TIGR01409">
    <property type="entry name" value="TAT_signal_seq"/>
    <property type="match status" value="1"/>
</dbReference>
<dbReference type="InterPro" id="IPR006311">
    <property type="entry name" value="TAT_signal"/>
</dbReference>
<evidence type="ECO:0000313" key="4">
    <source>
        <dbReference type="EMBL" id="RCS44700.1"/>
    </source>
</evidence>
<feature type="chain" id="PRO_5017010529" evidence="1">
    <location>
        <begin position="36"/>
        <end position="423"/>
    </location>
</feature>
<feature type="domain" description="Gfo/Idh/MocA-like oxidoreductase N-terminal" evidence="2">
    <location>
        <begin position="43"/>
        <end position="158"/>
    </location>
</feature>
<dbReference type="Pfam" id="PF19051">
    <property type="entry name" value="GFO_IDH_MocA_C2"/>
    <property type="match status" value="1"/>
</dbReference>
<dbReference type="Pfam" id="PF01408">
    <property type="entry name" value="GFO_IDH_MocA"/>
    <property type="match status" value="1"/>
</dbReference>
<dbReference type="OrthoDB" id="9788246at2"/>
<dbReference type="Proteomes" id="UP000253562">
    <property type="component" value="Unassembled WGS sequence"/>
</dbReference>
<name>A0A368KQJ0_9BACT</name>
<dbReference type="PANTHER" id="PTHR43818:SF5">
    <property type="entry name" value="OXIDOREDUCTASE FAMILY PROTEIN"/>
    <property type="match status" value="1"/>
</dbReference>
<dbReference type="InterPro" id="IPR036291">
    <property type="entry name" value="NAD(P)-bd_dom_sf"/>
</dbReference>
<comment type="caution">
    <text evidence="4">The sequence shown here is derived from an EMBL/GenBank/DDBJ whole genome shotgun (WGS) entry which is preliminary data.</text>
</comment>
<protein>
    <submittedName>
        <fullName evidence="4">Gfo/Idh/MocA family oxidoreductase</fullName>
    </submittedName>
</protein>
<dbReference type="GO" id="GO:0000166">
    <property type="term" value="F:nucleotide binding"/>
    <property type="evidence" value="ECO:0007669"/>
    <property type="project" value="InterPro"/>
</dbReference>
<dbReference type="AlphaFoldDB" id="A0A368KQJ0"/>
<dbReference type="InterPro" id="IPR000683">
    <property type="entry name" value="Gfo/Idh/MocA-like_OxRdtase_N"/>
</dbReference>
<dbReference type="InterPro" id="IPR019546">
    <property type="entry name" value="TAT_signal_bac_arc"/>
</dbReference>
<evidence type="ECO:0000313" key="5">
    <source>
        <dbReference type="Proteomes" id="UP000253562"/>
    </source>
</evidence>
<dbReference type="SUPFAM" id="SSF51735">
    <property type="entry name" value="NAD(P)-binding Rossmann-fold domains"/>
    <property type="match status" value="1"/>
</dbReference>
<dbReference type="InterPro" id="IPR043906">
    <property type="entry name" value="Gfo/Idh/MocA_OxRdtase_bact_C"/>
</dbReference>